<name>A0A0G0RHR6_9BACT</name>
<keyword evidence="1" id="KW-0812">Transmembrane</keyword>
<keyword evidence="1" id="KW-0472">Membrane</keyword>
<dbReference type="Proteomes" id="UP000034690">
    <property type="component" value="Unassembled WGS sequence"/>
</dbReference>
<evidence type="ECO:0000313" key="2">
    <source>
        <dbReference type="EMBL" id="KKR13197.1"/>
    </source>
</evidence>
<organism evidence="2 3">
    <name type="scientific">Candidatus Woesebacteria bacterium GW2011_GWA1_39_21b</name>
    <dbReference type="NCBI Taxonomy" id="1618551"/>
    <lineage>
        <taxon>Bacteria</taxon>
        <taxon>Candidatus Woeseibacteriota</taxon>
    </lineage>
</organism>
<dbReference type="EMBL" id="LBWQ01000022">
    <property type="protein sequence ID" value="KKR13197.1"/>
    <property type="molecule type" value="Genomic_DNA"/>
</dbReference>
<evidence type="ECO:0000313" key="3">
    <source>
        <dbReference type="Proteomes" id="UP000034690"/>
    </source>
</evidence>
<dbReference type="AlphaFoldDB" id="A0A0G0RHR6"/>
<feature type="transmembrane region" description="Helical" evidence="1">
    <location>
        <begin position="31"/>
        <end position="51"/>
    </location>
</feature>
<sequence length="99" mass="11097">MIGSTLPSQGRETGSIPVSRSMYQPEHKSKVYFFILAAFASFIGWAFLTFYRPLVIKAGCSEIAAKTSSVIGSKNGELENYFSFDNEKNRCLEELMLIE</sequence>
<evidence type="ECO:0000256" key="1">
    <source>
        <dbReference type="SAM" id="Phobius"/>
    </source>
</evidence>
<reference evidence="2 3" key="1">
    <citation type="journal article" date="2015" name="Nature">
        <title>rRNA introns, odd ribosomes, and small enigmatic genomes across a large radiation of phyla.</title>
        <authorList>
            <person name="Brown C.T."/>
            <person name="Hug L.A."/>
            <person name="Thomas B.C."/>
            <person name="Sharon I."/>
            <person name="Castelle C.J."/>
            <person name="Singh A."/>
            <person name="Wilkins M.J."/>
            <person name="Williams K.H."/>
            <person name="Banfield J.F."/>
        </authorList>
    </citation>
    <scope>NUCLEOTIDE SEQUENCE [LARGE SCALE GENOMIC DNA]</scope>
</reference>
<accession>A0A0G0RHR6</accession>
<comment type="caution">
    <text evidence="2">The sequence shown here is derived from an EMBL/GenBank/DDBJ whole genome shotgun (WGS) entry which is preliminary data.</text>
</comment>
<keyword evidence="1" id="KW-1133">Transmembrane helix</keyword>
<gene>
    <name evidence="2" type="ORF">UT40_C0022G0010</name>
</gene>
<proteinExistence type="predicted"/>
<protein>
    <submittedName>
        <fullName evidence="2">Uncharacterized protein</fullName>
    </submittedName>
</protein>